<name>A0A6J8DJ53_MYTCO</name>
<organism evidence="1 2">
    <name type="scientific">Mytilus coruscus</name>
    <name type="common">Sea mussel</name>
    <dbReference type="NCBI Taxonomy" id="42192"/>
    <lineage>
        <taxon>Eukaryota</taxon>
        <taxon>Metazoa</taxon>
        <taxon>Spiralia</taxon>
        <taxon>Lophotrochozoa</taxon>
        <taxon>Mollusca</taxon>
        <taxon>Bivalvia</taxon>
        <taxon>Autobranchia</taxon>
        <taxon>Pteriomorphia</taxon>
        <taxon>Mytilida</taxon>
        <taxon>Mytiloidea</taxon>
        <taxon>Mytilidae</taxon>
        <taxon>Mytilinae</taxon>
        <taxon>Mytilus</taxon>
    </lineage>
</organism>
<sequence>MIEAKEFKTKVIESLAHKLSDFVKSDKGRKEILNPPGRKNINAVSSYSLNEKVVIRINMGINRWCEGEDVLKVIKEIECEMKNLLSDIELMIHNIEEDFTGFARSIHDVSFSVFTRSALHVNLMSNTISFVDRIRMMFKNPLVREPYQQFVKERKAQAIMMSGFYHLHMNTFEIVLKRILELNMTRWYPVSLKLKFHKNLTVLRLL</sequence>
<proteinExistence type="predicted"/>
<dbReference type="EC" id="2.7.1.1" evidence="1"/>
<gene>
    <name evidence="1" type="ORF">MCOR_42052</name>
</gene>
<evidence type="ECO:0000313" key="1">
    <source>
        <dbReference type="EMBL" id="CAC5408683.1"/>
    </source>
</evidence>
<reference evidence="1 2" key="1">
    <citation type="submission" date="2020-06" db="EMBL/GenBank/DDBJ databases">
        <authorList>
            <person name="Li R."/>
            <person name="Bekaert M."/>
        </authorList>
    </citation>
    <scope>NUCLEOTIDE SEQUENCE [LARGE SCALE GENOMIC DNA]</scope>
    <source>
        <strain evidence="2">wild</strain>
    </source>
</reference>
<keyword evidence="1" id="KW-0808">Transferase</keyword>
<dbReference type="OrthoDB" id="10369093at2759"/>
<dbReference type="GO" id="GO:0004396">
    <property type="term" value="F:hexokinase activity"/>
    <property type="evidence" value="ECO:0007669"/>
    <property type="project" value="UniProtKB-EC"/>
</dbReference>
<dbReference type="Proteomes" id="UP000507470">
    <property type="component" value="Unassembled WGS sequence"/>
</dbReference>
<protein>
    <submittedName>
        <fullName evidence="1">HK</fullName>
        <ecNumber evidence="1">2.7.1.1</ecNumber>
    </submittedName>
</protein>
<keyword evidence="2" id="KW-1185">Reference proteome</keyword>
<dbReference type="AlphaFoldDB" id="A0A6J8DJ53"/>
<dbReference type="EMBL" id="CACVKT020007587">
    <property type="protein sequence ID" value="CAC5408683.1"/>
    <property type="molecule type" value="Genomic_DNA"/>
</dbReference>
<evidence type="ECO:0000313" key="2">
    <source>
        <dbReference type="Proteomes" id="UP000507470"/>
    </source>
</evidence>
<accession>A0A6J8DJ53</accession>